<accession>A0AA87ZK37</accession>
<sequence>MGVVGFGGQSPSLAVAGGRKPRSKCPSGGGCGGNPVRCLGFEAELSNGRGNGGWGSWGLDFEAKLNNDGEKGGWRLWGLGFDNDLGLREGGGATTQPRPVFVPVGLREGGRDGERERALGWGWGPATIQPRSGFMPRRLREEGGERERKEGER</sequence>
<evidence type="ECO:0000256" key="1">
    <source>
        <dbReference type="SAM" id="MobiDB-lite"/>
    </source>
</evidence>
<proteinExistence type="predicted"/>
<evidence type="ECO:0000313" key="2">
    <source>
        <dbReference type="EMBL" id="GMN34445.1"/>
    </source>
</evidence>
<feature type="region of interest" description="Disordered" evidence="1">
    <location>
        <begin position="1"/>
        <end position="31"/>
    </location>
</feature>
<organism evidence="2 3">
    <name type="scientific">Ficus carica</name>
    <name type="common">Common fig</name>
    <dbReference type="NCBI Taxonomy" id="3494"/>
    <lineage>
        <taxon>Eukaryota</taxon>
        <taxon>Viridiplantae</taxon>
        <taxon>Streptophyta</taxon>
        <taxon>Embryophyta</taxon>
        <taxon>Tracheophyta</taxon>
        <taxon>Spermatophyta</taxon>
        <taxon>Magnoliopsida</taxon>
        <taxon>eudicotyledons</taxon>
        <taxon>Gunneridae</taxon>
        <taxon>Pentapetalae</taxon>
        <taxon>rosids</taxon>
        <taxon>fabids</taxon>
        <taxon>Rosales</taxon>
        <taxon>Moraceae</taxon>
        <taxon>Ficeae</taxon>
        <taxon>Ficus</taxon>
    </lineage>
</organism>
<keyword evidence="3" id="KW-1185">Reference proteome</keyword>
<feature type="region of interest" description="Disordered" evidence="1">
    <location>
        <begin position="88"/>
        <end position="153"/>
    </location>
</feature>
<gene>
    <name evidence="2" type="ORF">TIFTF001_004692</name>
</gene>
<dbReference type="EMBL" id="BTGU01000004">
    <property type="protein sequence ID" value="GMN34445.1"/>
    <property type="molecule type" value="Genomic_DNA"/>
</dbReference>
<feature type="compositionally biased region" description="Basic and acidic residues" evidence="1">
    <location>
        <begin position="108"/>
        <end position="118"/>
    </location>
</feature>
<dbReference type="Proteomes" id="UP001187192">
    <property type="component" value="Unassembled WGS sequence"/>
</dbReference>
<evidence type="ECO:0000313" key="3">
    <source>
        <dbReference type="Proteomes" id="UP001187192"/>
    </source>
</evidence>
<comment type="caution">
    <text evidence="2">The sequence shown here is derived from an EMBL/GenBank/DDBJ whole genome shotgun (WGS) entry which is preliminary data.</text>
</comment>
<feature type="compositionally biased region" description="Basic and acidic residues" evidence="1">
    <location>
        <begin position="138"/>
        <end position="153"/>
    </location>
</feature>
<protein>
    <submittedName>
        <fullName evidence="2">Uncharacterized protein</fullName>
    </submittedName>
</protein>
<dbReference type="AlphaFoldDB" id="A0AA87ZK37"/>
<name>A0AA87ZK37_FICCA</name>
<reference evidence="2" key="1">
    <citation type="submission" date="2023-07" db="EMBL/GenBank/DDBJ databases">
        <title>draft genome sequence of fig (Ficus carica).</title>
        <authorList>
            <person name="Takahashi T."/>
            <person name="Nishimura K."/>
        </authorList>
    </citation>
    <scope>NUCLEOTIDE SEQUENCE</scope>
</reference>